<dbReference type="EMBL" id="BGPR01178692">
    <property type="protein sequence ID" value="GBM55439.1"/>
    <property type="molecule type" value="Genomic_DNA"/>
</dbReference>
<proteinExistence type="predicted"/>
<sequence length="111" mass="11626">MEFCTASTTLSQVPCHCLHPVAPLCCDFANTATTSIATAAQILALKPPQCSVPSTGNYKLLWLTSTITSTATGLPVHPGRLDCGQALSSATDSYEVSSWLVEPELNSPSLS</sequence>
<name>A0A4Y2GRJ3_ARAVE</name>
<evidence type="ECO:0000313" key="2">
    <source>
        <dbReference type="Proteomes" id="UP000499080"/>
    </source>
</evidence>
<gene>
    <name evidence="1" type="ORF">AVEN_260857_1</name>
</gene>
<reference evidence="1 2" key="1">
    <citation type="journal article" date="2019" name="Sci. Rep.">
        <title>Orb-weaving spider Araneus ventricosus genome elucidates the spidroin gene catalogue.</title>
        <authorList>
            <person name="Kono N."/>
            <person name="Nakamura H."/>
            <person name="Ohtoshi R."/>
            <person name="Moran D.A.P."/>
            <person name="Shinohara A."/>
            <person name="Yoshida Y."/>
            <person name="Fujiwara M."/>
            <person name="Mori M."/>
            <person name="Tomita M."/>
            <person name="Arakawa K."/>
        </authorList>
    </citation>
    <scope>NUCLEOTIDE SEQUENCE [LARGE SCALE GENOMIC DNA]</scope>
</reference>
<organism evidence="1 2">
    <name type="scientific">Araneus ventricosus</name>
    <name type="common">Orbweaver spider</name>
    <name type="synonym">Epeira ventricosa</name>
    <dbReference type="NCBI Taxonomy" id="182803"/>
    <lineage>
        <taxon>Eukaryota</taxon>
        <taxon>Metazoa</taxon>
        <taxon>Ecdysozoa</taxon>
        <taxon>Arthropoda</taxon>
        <taxon>Chelicerata</taxon>
        <taxon>Arachnida</taxon>
        <taxon>Araneae</taxon>
        <taxon>Araneomorphae</taxon>
        <taxon>Entelegynae</taxon>
        <taxon>Araneoidea</taxon>
        <taxon>Araneidae</taxon>
        <taxon>Araneus</taxon>
    </lineage>
</organism>
<dbReference type="AlphaFoldDB" id="A0A4Y2GRJ3"/>
<accession>A0A4Y2GRJ3</accession>
<dbReference type="Proteomes" id="UP000499080">
    <property type="component" value="Unassembled WGS sequence"/>
</dbReference>
<keyword evidence="2" id="KW-1185">Reference proteome</keyword>
<comment type="caution">
    <text evidence="1">The sequence shown here is derived from an EMBL/GenBank/DDBJ whole genome shotgun (WGS) entry which is preliminary data.</text>
</comment>
<protein>
    <submittedName>
        <fullName evidence="1">Uncharacterized protein</fullName>
    </submittedName>
</protein>
<evidence type="ECO:0000313" key="1">
    <source>
        <dbReference type="EMBL" id="GBM55439.1"/>
    </source>
</evidence>